<feature type="region of interest" description="Disordered" evidence="1">
    <location>
        <begin position="67"/>
        <end position="91"/>
    </location>
</feature>
<proteinExistence type="predicted"/>
<keyword evidence="3" id="KW-1185">Reference proteome</keyword>
<dbReference type="AlphaFoldDB" id="A0A3M7T0N9"/>
<dbReference type="EMBL" id="REGN01000480">
    <property type="protein sequence ID" value="RNA41604.1"/>
    <property type="molecule type" value="Genomic_DNA"/>
</dbReference>
<accession>A0A3M7T0N9</accession>
<evidence type="ECO:0000313" key="2">
    <source>
        <dbReference type="EMBL" id="RNA41604.1"/>
    </source>
</evidence>
<gene>
    <name evidence="2" type="ORF">BpHYR1_003490</name>
</gene>
<evidence type="ECO:0000256" key="1">
    <source>
        <dbReference type="SAM" id="MobiDB-lite"/>
    </source>
</evidence>
<organism evidence="2 3">
    <name type="scientific">Brachionus plicatilis</name>
    <name type="common">Marine rotifer</name>
    <name type="synonym">Brachionus muelleri</name>
    <dbReference type="NCBI Taxonomy" id="10195"/>
    <lineage>
        <taxon>Eukaryota</taxon>
        <taxon>Metazoa</taxon>
        <taxon>Spiralia</taxon>
        <taxon>Gnathifera</taxon>
        <taxon>Rotifera</taxon>
        <taxon>Eurotatoria</taxon>
        <taxon>Monogononta</taxon>
        <taxon>Pseudotrocha</taxon>
        <taxon>Ploima</taxon>
        <taxon>Brachionidae</taxon>
        <taxon>Brachionus</taxon>
    </lineage>
</organism>
<name>A0A3M7T0N9_BRAPC</name>
<comment type="caution">
    <text evidence="2">The sequence shown here is derived from an EMBL/GenBank/DDBJ whole genome shotgun (WGS) entry which is preliminary data.</text>
</comment>
<evidence type="ECO:0000313" key="3">
    <source>
        <dbReference type="Proteomes" id="UP000276133"/>
    </source>
</evidence>
<sequence>MIRLQYNSAMKQLTINKNYCTKRKNKNFINWILSVQLGVNGYFTNSNHKFHIIDQNFLYPLRKKSRETSQTDQLKVGLNVKQNGENRDGFS</sequence>
<reference evidence="2 3" key="1">
    <citation type="journal article" date="2018" name="Sci. Rep.">
        <title>Genomic signatures of local adaptation to the degree of environmental predictability in rotifers.</title>
        <authorList>
            <person name="Franch-Gras L."/>
            <person name="Hahn C."/>
            <person name="Garcia-Roger E.M."/>
            <person name="Carmona M.J."/>
            <person name="Serra M."/>
            <person name="Gomez A."/>
        </authorList>
    </citation>
    <scope>NUCLEOTIDE SEQUENCE [LARGE SCALE GENOMIC DNA]</scope>
    <source>
        <strain evidence="2">HYR1</strain>
    </source>
</reference>
<protein>
    <submittedName>
        <fullName evidence="2">Uncharacterized protein</fullName>
    </submittedName>
</protein>
<dbReference type="Proteomes" id="UP000276133">
    <property type="component" value="Unassembled WGS sequence"/>
</dbReference>